<gene>
    <name evidence="1" type="ORF">H6G95_31025</name>
</gene>
<protein>
    <recommendedName>
        <fullName evidence="3">Flagellar assembly protein H</fullName>
    </recommendedName>
</protein>
<evidence type="ECO:0008006" key="3">
    <source>
        <dbReference type="Google" id="ProtNLM"/>
    </source>
</evidence>
<evidence type="ECO:0000313" key="1">
    <source>
        <dbReference type="EMBL" id="MBD2564934.1"/>
    </source>
</evidence>
<comment type="caution">
    <text evidence="1">The sequence shown here is derived from an EMBL/GenBank/DDBJ whole genome shotgun (WGS) entry which is preliminary data.</text>
</comment>
<organism evidence="1 2">
    <name type="scientific">Nostoc linckia FACHB-391</name>
    <dbReference type="NCBI Taxonomy" id="2692906"/>
    <lineage>
        <taxon>Bacteria</taxon>
        <taxon>Bacillati</taxon>
        <taxon>Cyanobacteriota</taxon>
        <taxon>Cyanophyceae</taxon>
        <taxon>Nostocales</taxon>
        <taxon>Nostocaceae</taxon>
        <taxon>Nostoc</taxon>
    </lineage>
</organism>
<reference evidence="1 2" key="1">
    <citation type="journal article" date="2020" name="ISME J.">
        <title>Comparative genomics reveals insights into cyanobacterial evolution and habitat adaptation.</title>
        <authorList>
            <person name="Chen M.Y."/>
            <person name="Teng W.K."/>
            <person name="Zhao L."/>
            <person name="Hu C.X."/>
            <person name="Zhou Y.K."/>
            <person name="Han B.P."/>
            <person name="Song L.R."/>
            <person name="Shu W.S."/>
        </authorList>
    </citation>
    <scope>NUCLEOTIDE SEQUENCE [LARGE SCALE GENOMIC DNA]</scope>
    <source>
        <strain evidence="1 2">FACHB-391</strain>
    </source>
</reference>
<proteinExistence type="predicted"/>
<sequence>MTRQPHDQFAKEYLEELLTSLGKVETSKDVKSEVREIDVWFVPNASPSNTSELGLLAKMAATSCLFEPFRNAPSEVEIRSCLLKLYTVHGDLLRQAKREKRSLSEGELPCLWILTPSCSPRMLNGFGAKIQESENWVEGVYFLPELLKGAIVAINQLPVIEDTLWLRVLGKGRTQKEAVEELVQLSEGSPKWDQLLEILASWRKNIEVKDNVNDEDRELIMNLSPAYLKQREEWRQEGLQEGSLEGQRLMVASLLQGRFGSLDEELSGLITPIMELPLMERTELLLNLSNLSREDLLARLGRD</sequence>
<keyword evidence="2" id="KW-1185">Reference proteome</keyword>
<dbReference type="Proteomes" id="UP000604661">
    <property type="component" value="Unassembled WGS sequence"/>
</dbReference>
<accession>A0ABR8F4W0</accession>
<dbReference type="EMBL" id="JACJTE010000063">
    <property type="protein sequence ID" value="MBD2564934.1"/>
    <property type="molecule type" value="Genomic_DNA"/>
</dbReference>
<dbReference type="RefSeq" id="WP_190896584.1">
    <property type="nucleotide sequence ID" value="NZ_JACJTE010000063.1"/>
</dbReference>
<evidence type="ECO:0000313" key="2">
    <source>
        <dbReference type="Proteomes" id="UP000604661"/>
    </source>
</evidence>
<name>A0ABR8F4W0_NOSLI</name>